<sequence length="251" mass="27922">MKREVIVVTAAYGQKQVAAMGGQQALLPIIAAAGADGVELRRELFSEQQLTALPALAQAIRDARLVAFYSVPEALFMEDGSLNPRLDQHFAEAEQLNAQLLKYSLGHYQPAFECDELRKKLAGKKVHLVVENDQTDCGKLSALDRFFHACGESRTCNGMTFDMGNWLWVGDRPLEAARHLSNYVSYIHVKAAVPHGDGWRAVALDEADNLWRETLALLPSDVPRAIEFPLEGPDLVAVTRHYVDLLREEKL</sequence>
<dbReference type="Gene3D" id="3.20.20.150">
    <property type="entry name" value="Divalent-metal-dependent TIM barrel enzymes"/>
    <property type="match status" value="1"/>
</dbReference>
<evidence type="ECO:0000313" key="2">
    <source>
        <dbReference type="EMBL" id="QGU85713.1"/>
    </source>
</evidence>
<organism evidence="2 3">
    <name type="scientific">Erwinia sorbitola</name>
    <dbReference type="NCBI Taxonomy" id="2681984"/>
    <lineage>
        <taxon>Bacteria</taxon>
        <taxon>Pseudomonadati</taxon>
        <taxon>Pseudomonadota</taxon>
        <taxon>Gammaproteobacteria</taxon>
        <taxon>Enterobacterales</taxon>
        <taxon>Erwiniaceae</taxon>
        <taxon>Erwinia</taxon>
    </lineage>
</organism>
<evidence type="ECO:0000313" key="3">
    <source>
        <dbReference type="Proteomes" id="UP000424752"/>
    </source>
</evidence>
<dbReference type="GO" id="GO:0016853">
    <property type="term" value="F:isomerase activity"/>
    <property type="evidence" value="ECO:0007669"/>
    <property type="project" value="UniProtKB-KW"/>
</dbReference>
<keyword evidence="2" id="KW-0413">Isomerase</keyword>
<proteinExistence type="predicted"/>
<dbReference type="RefSeq" id="WP_154753276.1">
    <property type="nucleotide sequence ID" value="NZ_CP046509.1"/>
</dbReference>
<reference evidence="2 3" key="2">
    <citation type="submission" date="2019-12" db="EMBL/GenBank/DDBJ databases">
        <title>Erwinia sp. nov., isolated from droppings of birds in the Qinghai-Tiebt plateau of China.</title>
        <authorList>
            <person name="Ge Y."/>
        </authorList>
    </citation>
    <scope>NUCLEOTIDE SEQUENCE [LARGE SCALE GENOMIC DNA]</scope>
    <source>
        <strain evidence="2 3">J780</strain>
    </source>
</reference>
<accession>A0A6I6ENI8</accession>
<dbReference type="Proteomes" id="UP000480164">
    <property type="component" value="Unassembled WGS sequence"/>
</dbReference>
<dbReference type="KEGG" id="erwi:GN242_00095"/>
<keyword evidence="4" id="KW-1185">Reference proteome</keyword>
<reference evidence="1 4" key="1">
    <citation type="submission" date="2019-11" db="EMBL/GenBank/DDBJ databases">
        <title>Erwinia sp. nov., isolated from feces of birds in Tibet plateau of China.</title>
        <authorList>
            <person name="Ge Y."/>
        </authorList>
    </citation>
    <scope>NUCLEOTIDE SEQUENCE [LARGE SCALE GENOMIC DNA]</scope>
    <source>
        <strain evidence="1 4">J316</strain>
    </source>
</reference>
<dbReference type="Proteomes" id="UP000424752">
    <property type="component" value="Chromosome"/>
</dbReference>
<dbReference type="EMBL" id="CP046509">
    <property type="protein sequence ID" value="QGU85713.1"/>
    <property type="molecule type" value="Genomic_DNA"/>
</dbReference>
<name>A0A6I6ENI8_9GAMM</name>
<dbReference type="InterPro" id="IPR036237">
    <property type="entry name" value="Xyl_isomerase-like_sf"/>
</dbReference>
<gene>
    <name evidence="1" type="ORF">GK011_13815</name>
    <name evidence="2" type="ORF">GN242_00095</name>
</gene>
<evidence type="ECO:0000313" key="4">
    <source>
        <dbReference type="Proteomes" id="UP000480164"/>
    </source>
</evidence>
<dbReference type="EMBL" id="WLZX01000005">
    <property type="protein sequence ID" value="MTD28015.1"/>
    <property type="molecule type" value="Genomic_DNA"/>
</dbReference>
<protein>
    <submittedName>
        <fullName evidence="2">Sugar phosphate isomerase/epimerase</fullName>
    </submittedName>
</protein>
<dbReference type="AlphaFoldDB" id="A0A6I6ENI8"/>
<evidence type="ECO:0000313" key="1">
    <source>
        <dbReference type="EMBL" id="MTD28015.1"/>
    </source>
</evidence>
<accession>A0A6L6GRI9</accession>
<dbReference type="SUPFAM" id="SSF51658">
    <property type="entry name" value="Xylose isomerase-like"/>
    <property type="match status" value="1"/>
</dbReference>